<evidence type="ECO:0000313" key="3">
    <source>
        <dbReference type="Proteomes" id="UP001303946"/>
    </source>
</evidence>
<dbReference type="InterPro" id="IPR018673">
    <property type="entry name" value="DUF2141"/>
</dbReference>
<dbReference type="RefSeq" id="WP_316699466.1">
    <property type="nucleotide sequence ID" value="NZ_CP136336.1"/>
</dbReference>
<keyword evidence="3" id="KW-1185">Reference proteome</keyword>
<accession>A0ABZ0CPA9</accession>
<evidence type="ECO:0000256" key="1">
    <source>
        <dbReference type="SAM" id="SignalP"/>
    </source>
</evidence>
<dbReference type="PROSITE" id="PS51257">
    <property type="entry name" value="PROKAR_LIPOPROTEIN"/>
    <property type="match status" value="1"/>
</dbReference>
<gene>
    <name evidence="2" type="ORF">RXV79_18075</name>
</gene>
<proteinExistence type="predicted"/>
<sequence length="138" mass="14419">MKLTHLIAIAAVSACTGGTAAALTLTVEITNARSAQGTVNAALYNEESTWLKVGNAVQITKVPSAGDKTVLVFTDLAPGRYALSSYHDENTNGKMDTNVLGMPTERYGFTGSPTMGPPAFGEAAVDVQADTTLRVTLR</sequence>
<feature type="signal peptide" evidence="1">
    <location>
        <begin position="1"/>
        <end position="21"/>
    </location>
</feature>
<dbReference type="Proteomes" id="UP001303946">
    <property type="component" value="Chromosome"/>
</dbReference>
<dbReference type="EMBL" id="CP136336">
    <property type="protein sequence ID" value="WOB06820.1"/>
    <property type="molecule type" value="Genomic_DNA"/>
</dbReference>
<keyword evidence="1" id="KW-0732">Signal</keyword>
<dbReference type="Pfam" id="PF09912">
    <property type="entry name" value="DUF2141"/>
    <property type="match status" value="1"/>
</dbReference>
<name>A0ABZ0CPA9_9BURK</name>
<protein>
    <submittedName>
        <fullName evidence="2">DUF2141 domain-containing protein</fullName>
    </submittedName>
</protein>
<organism evidence="2 3">
    <name type="scientific">Piscinibacter gummiphilus</name>
    <dbReference type="NCBI Taxonomy" id="946333"/>
    <lineage>
        <taxon>Bacteria</taxon>
        <taxon>Pseudomonadati</taxon>
        <taxon>Pseudomonadota</taxon>
        <taxon>Betaproteobacteria</taxon>
        <taxon>Burkholderiales</taxon>
        <taxon>Sphaerotilaceae</taxon>
        <taxon>Piscinibacter</taxon>
    </lineage>
</organism>
<feature type="chain" id="PRO_5045112420" evidence="1">
    <location>
        <begin position="22"/>
        <end position="138"/>
    </location>
</feature>
<evidence type="ECO:0000313" key="2">
    <source>
        <dbReference type="EMBL" id="WOB06820.1"/>
    </source>
</evidence>
<reference evidence="2 3" key="1">
    <citation type="submission" date="2023-10" db="EMBL/GenBank/DDBJ databases">
        <title>Bacteria for the degradation of biodegradable plastic PBAT(Polybutylene adipate terephthalate).</title>
        <authorList>
            <person name="Weon H.-Y."/>
            <person name="Yeon J."/>
        </authorList>
    </citation>
    <scope>NUCLEOTIDE SEQUENCE [LARGE SCALE GENOMIC DNA]</scope>
    <source>
        <strain evidence="2 3">SBD 7-3</strain>
    </source>
</reference>